<evidence type="ECO:0000313" key="4">
    <source>
        <dbReference type="EMBL" id="PWA22551.1"/>
    </source>
</evidence>
<sequence>MISDLYYQCINDEMRAKGVRTSRDLPEKTLEFVKLYTVIEKNVTPITGKPLLVRSTAQFSKIVVDKVTSLDGQQHSVMFISNNESVSSSSNVDTNINPSPVPVLKMSNTVSNDKLVQLTNWTVPATNKSECQSKGWSIE</sequence>
<dbReference type="Proteomes" id="UP000250572">
    <property type="component" value="Unassembled WGS sequence"/>
</dbReference>
<dbReference type="Gene3D" id="2.130.10.10">
    <property type="entry name" value="YVTN repeat-like/Quinoprotein amine dehydrogenase"/>
    <property type="match status" value="1"/>
</dbReference>
<dbReference type="GO" id="GO:0007411">
    <property type="term" value="P:axon guidance"/>
    <property type="evidence" value="ECO:0007669"/>
    <property type="project" value="TreeGrafter"/>
</dbReference>
<dbReference type="GO" id="GO:0030335">
    <property type="term" value="P:positive regulation of cell migration"/>
    <property type="evidence" value="ECO:0007669"/>
    <property type="project" value="TreeGrafter"/>
</dbReference>
<dbReference type="GO" id="GO:0000122">
    <property type="term" value="P:negative regulation of transcription by RNA polymerase II"/>
    <property type="evidence" value="ECO:0007669"/>
    <property type="project" value="TreeGrafter"/>
</dbReference>
<dbReference type="GO" id="GO:0001755">
    <property type="term" value="P:neural crest cell migration"/>
    <property type="evidence" value="ECO:0007669"/>
    <property type="project" value="TreeGrafter"/>
</dbReference>
<protein>
    <recommendedName>
        <fullName evidence="3">Sema domain-containing protein</fullName>
    </recommendedName>
</protein>
<evidence type="ECO:0000313" key="5">
    <source>
        <dbReference type="Proteomes" id="UP000250572"/>
    </source>
</evidence>
<gene>
    <name evidence="4" type="ORF">CCH79_00015185</name>
</gene>
<reference evidence="4 5" key="1">
    <citation type="journal article" date="2018" name="G3 (Bethesda)">
        <title>A High-Quality Reference Genome for the Invasive Mosquitofish Gambusia affinis Using a Chicago Library.</title>
        <authorList>
            <person name="Hoffberg S.L."/>
            <person name="Troendle N.J."/>
            <person name="Glenn T.C."/>
            <person name="Mahmud O."/>
            <person name="Louha S."/>
            <person name="Chalopin D."/>
            <person name="Bennetzen J.L."/>
            <person name="Mauricio R."/>
        </authorList>
    </citation>
    <scope>NUCLEOTIDE SEQUENCE [LARGE SCALE GENOMIC DNA]</scope>
    <source>
        <strain evidence="4">NE01/NJP1002.9</strain>
        <tissue evidence="4">Muscle</tissue>
    </source>
</reference>
<organism evidence="4 5">
    <name type="scientific">Gambusia affinis</name>
    <name type="common">Western mosquitofish</name>
    <name type="synonym">Heterandria affinis</name>
    <dbReference type="NCBI Taxonomy" id="33528"/>
    <lineage>
        <taxon>Eukaryota</taxon>
        <taxon>Metazoa</taxon>
        <taxon>Chordata</taxon>
        <taxon>Craniata</taxon>
        <taxon>Vertebrata</taxon>
        <taxon>Euteleostomi</taxon>
        <taxon>Actinopterygii</taxon>
        <taxon>Neopterygii</taxon>
        <taxon>Teleostei</taxon>
        <taxon>Neoteleostei</taxon>
        <taxon>Acanthomorphata</taxon>
        <taxon>Ovalentaria</taxon>
        <taxon>Atherinomorphae</taxon>
        <taxon>Cyprinodontiformes</taxon>
        <taxon>Poeciliidae</taxon>
        <taxon>Poeciliinae</taxon>
        <taxon>Gambusia</taxon>
    </lineage>
</organism>
<dbReference type="InterPro" id="IPR001627">
    <property type="entry name" value="Semap_dom"/>
</dbReference>
<dbReference type="PANTHER" id="PTHR11036:SF135">
    <property type="entry name" value="SEMAPHORIN 4D ISOFORM X1-RELATED"/>
    <property type="match status" value="1"/>
</dbReference>
<name>A0A315VT35_GAMAF</name>
<feature type="non-terminal residue" evidence="4">
    <location>
        <position position="139"/>
    </location>
</feature>
<dbReference type="GO" id="GO:0043931">
    <property type="term" value="P:ossification involved in bone maturation"/>
    <property type="evidence" value="ECO:0007669"/>
    <property type="project" value="TreeGrafter"/>
</dbReference>
<comment type="caution">
    <text evidence="4">The sequence shown here is derived from an EMBL/GenBank/DDBJ whole genome shotgun (WGS) entry which is preliminary data.</text>
</comment>
<dbReference type="PROSITE" id="PS51004">
    <property type="entry name" value="SEMA"/>
    <property type="match status" value="1"/>
</dbReference>
<dbReference type="InterPro" id="IPR027231">
    <property type="entry name" value="Semaphorin"/>
</dbReference>
<dbReference type="AlphaFoldDB" id="A0A315VT35"/>
<evidence type="ECO:0000256" key="2">
    <source>
        <dbReference type="PROSITE-ProRule" id="PRU00352"/>
    </source>
</evidence>
<dbReference type="GO" id="GO:0030215">
    <property type="term" value="F:semaphorin receptor binding"/>
    <property type="evidence" value="ECO:0007669"/>
    <property type="project" value="InterPro"/>
</dbReference>
<comment type="caution">
    <text evidence="2">Lacks conserved residue(s) required for the propagation of feature annotation.</text>
</comment>
<dbReference type="Pfam" id="PF01403">
    <property type="entry name" value="Sema"/>
    <property type="match status" value="1"/>
</dbReference>
<dbReference type="GO" id="GO:0071526">
    <property type="term" value="P:semaphorin-plexin signaling pathway"/>
    <property type="evidence" value="ECO:0007669"/>
    <property type="project" value="TreeGrafter"/>
</dbReference>
<dbReference type="GO" id="GO:0045499">
    <property type="term" value="F:chemorepellent activity"/>
    <property type="evidence" value="ECO:0007669"/>
    <property type="project" value="TreeGrafter"/>
</dbReference>
<evidence type="ECO:0000259" key="3">
    <source>
        <dbReference type="PROSITE" id="PS51004"/>
    </source>
</evidence>
<proteinExistence type="predicted"/>
<feature type="domain" description="Sema" evidence="3">
    <location>
        <begin position="1"/>
        <end position="139"/>
    </location>
</feature>
<keyword evidence="5" id="KW-1185">Reference proteome</keyword>
<dbReference type="PANTHER" id="PTHR11036">
    <property type="entry name" value="SEMAPHORIN"/>
    <property type="match status" value="1"/>
</dbReference>
<dbReference type="InterPro" id="IPR015943">
    <property type="entry name" value="WD40/YVTN_repeat-like_dom_sf"/>
</dbReference>
<evidence type="ECO:0000256" key="1">
    <source>
        <dbReference type="ARBA" id="ARBA00023180"/>
    </source>
</evidence>
<dbReference type="InterPro" id="IPR036352">
    <property type="entry name" value="Semap_dom_sf"/>
</dbReference>
<dbReference type="GO" id="GO:0005886">
    <property type="term" value="C:plasma membrane"/>
    <property type="evidence" value="ECO:0007669"/>
    <property type="project" value="TreeGrafter"/>
</dbReference>
<keyword evidence="1" id="KW-0325">Glycoprotein</keyword>
<dbReference type="SUPFAM" id="SSF101912">
    <property type="entry name" value="Sema domain"/>
    <property type="match status" value="1"/>
</dbReference>
<dbReference type="GO" id="GO:0005615">
    <property type="term" value="C:extracellular space"/>
    <property type="evidence" value="ECO:0007669"/>
    <property type="project" value="TreeGrafter"/>
</dbReference>
<accession>A0A315VT35</accession>
<dbReference type="EMBL" id="NHOQ01001703">
    <property type="protein sequence ID" value="PWA22551.1"/>
    <property type="molecule type" value="Genomic_DNA"/>
</dbReference>